<dbReference type="CDD" id="cd02165">
    <property type="entry name" value="NMNAT"/>
    <property type="match status" value="1"/>
</dbReference>
<organism evidence="13 14">
    <name type="scientific">Vreelandella subglaciescola</name>
    <dbReference type="NCBI Taxonomy" id="29571"/>
    <lineage>
        <taxon>Bacteria</taxon>
        <taxon>Pseudomonadati</taxon>
        <taxon>Pseudomonadota</taxon>
        <taxon>Gammaproteobacteria</taxon>
        <taxon>Oceanospirillales</taxon>
        <taxon>Halomonadaceae</taxon>
        <taxon>Vreelandella</taxon>
    </lineage>
</organism>
<protein>
    <recommendedName>
        <fullName evidence="11">Probable nicotinate-nucleotide adenylyltransferase</fullName>
        <ecNumber evidence="11">2.7.7.18</ecNumber>
    </recommendedName>
    <alternativeName>
        <fullName evidence="11">Deamido-NAD(+) diphosphorylase</fullName>
    </alternativeName>
    <alternativeName>
        <fullName evidence="11">Deamido-NAD(+) pyrophosphorylase</fullName>
    </alternativeName>
    <alternativeName>
        <fullName evidence="11">Nicotinate mononucleotide adenylyltransferase</fullName>
        <shortName evidence="11">NaMN adenylyltransferase</shortName>
    </alternativeName>
</protein>
<evidence type="ECO:0000259" key="12">
    <source>
        <dbReference type="Pfam" id="PF01467"/>
    </source>
</evidence>
<evidence type="ECO:0000256" key="3">
    <source>
        <dbReference type="ARBA" id="ARBA00009014"/>
    </source>
</evidence>
<keyword evidence="4 11" id="KW-0662">Pyridine nucleotide biosynthesis</keyword>
<evidence type="ECO:0000256" key="5">
    <source>
        <dbReference type="ARBA" id="ARBA00022679"/>
    </source>
</evidence>
<dbReference type="UniPathway" id="UPA00253">
    <property type="reaction ID" value="UER00332"/>
</dbReference>
<dbReference type="InterPro" id="IPR005248">
    <property type="entry name" value="NadD/NMNAT"/>
</dbReference>
<dbReference type="PANTHER" id="PTHR39321">
    <property type="entry name" value="NICOTINATE-NUCLEOTIDE ADENYLYLTRANSFERASE-RELATED"/>
    <property type="match status" value="1"/>
</dbReference>
<reference evidence="13 14" key="1">
    <citation type="submission" date="2016-11" db="EMBL/GenBank/DDBJ databases">
        <authorList>
            <person name="Jaros S."/>
            <person name="Januszkiewicz K."/>
            <person name="Wedrychowicz H."/>
        </authorList>
    </citation>
    <scope>NUCLEOTIDE SEQUENCE [LARGE SCALE GENOMIC DNA]</scope>
    <source>
        <strain evidence="13 14">ACAM 12</strain>
    </source>
</reference>
<name>A0A1M7E9V1_9GAMM</name>
<proteinExistence type="inferred from homology"/>
<evidence type="ECO:0000256" key="9">
    <source>
        <dbReference type="ARBA" id="ARBA00023027"/>
    </source>
</evidence>
<keyword evidence="9 11" id="KW-0520">NAD</keyword>
<dbReference type="NCBIfam" id="TIGR00125">
    <property type="entry name" value="cyt_tran_rel"/>
    <property type="match status" value="1"/>
</dbReference>
<evidence type="ECO:0000256" key="6">
    <source>
        <dbReference type="ARBA" id="ARBA00022695"/>
    </source>
</evidence>
<evidence type="ECO:0000256" key="11">
    <source>
        <dbReference type="HAMAP-Rule" id="MF_00244"/>
    </source>
</evidence>
<keyword evidence="8 11" id="KW-0067">ATP-binding</keyword>
<evidence type="ECO:0000256" key="10">
    <source>
        <dbReference type="ARBA" id="ARBA00048721"/>
    </source>
</evidence>
<dbReference type="GO" id="GO:0009435">
    <property type="term" value="P:NAD+ biosynthetic process"/>
    <property type="evidence" value="ECO:0007669"/>
    <property type="project" value="UniProtKB-UniRule"/>
</dbReference>
<evidence type="ECO:0000256" key="8">
    <source>
        <dbReference type="ARBA" id="ARBA00022840"/>
    </source>
</evidence>
<accession>A0A1M7E9V1</accession>
<keyword evidence="14" id="KW-1185">Reference proteome</keyword>
<dbReference type="GO" id="GO:0004515">
    <property type="term" value="F:nicotinate-nucleotide adenylyltransferase activity"/>
    <property type="evidence" value="ECO:0007669"/>
    <property type="project" value="UniProtKB-UniRule"/>
</dbReference>
<evidence type="ECO:0000256" key="4">
    <source>
        <dbReference type="ARBA" id="ARBA00022642"/>
    </source>
</evidence>
<dbReference type="FunCoup" id="A0A1M7E9V1">
    <property type="interactions" value="350"/>
</dbReference>
<keyword evidence="6 11" id="KW-0548">Nucleotidyltransferase</keyword>
<dbReference type="GO" id="GO:0005524">
    <property type="term" value="F:ATP binding"/>
    <property type="evidence" value="ECO:0007669"/>
    <property type="project" value="UniProtKB-KW"/>
</dbReference>
<dbReference type="STRING" id="29571.SAMN05878437_0052"/>
<dbReference type="NCBIfam" id="TIGR00482">
    <property type="entry name" value="nicotinate (nicotinamide) nucleotide adenylyltransferase"/>
    <property type="match status" value="1"/>
</dbReference>
<keyword evidence="7 11" id="KW-0547">Nucleotide-binding</keyword>
<comment type="function">
    <text evidence="1 11">Catalyzes the reversible adenylation of nicotinate mononucleotide (NaMN) to nicotinic acid adenine dinucleotide (NaAD).</text>
</comment>
<evidence type="ECO:0000256" key="1">
    <source>
        <dbReference type="ARBA" id="ARBA00002324"/>
    </source>
</evidence>
<feature type="domain" description="Cytidyltransferase-like" evidence="12">
    <location>
        <begin position="21"/>
        <end position="201"/>
    </location>
</feature>
<dbReference type="NCBIfam" id="NF000839">
    <property type="entry name" value="PRK00071.1-1"/>
    <property type="match status" value="1"/>
</dbReference>
<dbReference type="HAMAP" id="MF_00244">
    <property type="entry name" value="NaMN_adenylyltr"/>
    <property type="match status" value="1"/>
</dbReference>
<dbReference type="InterPro" id="IPR004821">
    <property type="entry name" value="Cyt_trans-like"/>
</dbReference>
<comment type="pathway">
    <text evidence="2 11">Cofactor biosynthesis; NAD(+) biosynthesis; deamido-NAD(+) from nicotinate D-ribonucleotide: step 1/1.</text>
</comment>
<dbReference type="EC" id="2.7.7.18" evidence="11"/>
<dbReference type="InterPro" id="IPR014729">
    <property type="entry name" value="Rossmann-like_a/b/a_fold"/>
</dbReference>
<comment type="similarity">
    <text evidence="3 11">Belongs to the NadD family.</text>
</comment>
<dbReference type="InParanoid" id="A0A1M7E9V1"/>
<evidence type="ECO:0000313" key="13">
    <source>
        <dbReference type="EMBL" id="SHL88159.1"/>
    </source>
</evidence>
<dbReference type="Gene3D" id="3.40.50.620">
    <property type="entry name" value="HUPs"/>
    <property type="match status" value="1"/>
</dbReference>
<dbReference type="EMBL" id="LT670847">
    <property type="protein sequence ID" value="SHL88159.1"/>
    <property type="molecule type" value="Genomic_DNA"/>
</dbReference>
<dbReference type="PANTHER" id="PTHR39321:SF3">
    <property type="entry name" value="PHOSPHOPANTETHEINE ADENYLYLTRANSFERASE"/>
    <property type="match status" value="1"/>
</dbReference>
<dbReference type="AlphaFoldDB" id="A0A1M7E9V1"/>
<keyword evidence="5 11" id="KW-0808">Transferase</keyword>
<comment type="catalytic activity">
    <reaction evidence="10 11">
        <text>nicotinate beta-D-ribonucleotide + ATP + H(+) = deamido-NAD(+) + diphosphate</text>
        <dbReference type="Rhea" id="RHEA:22860"/>
        <dbReference type="ChEBI" id="CHEBI:15378"/>
        <dbReference type="ChEBI" id="CHEBI:30616"/>
        <dbReference type="ChEBI" id="CHEBI:33019"/>
        <dbReference type="ChEBI" id="CHEBI:57502"/>
        <dbReference type="ChEBI" id="CHEBI:58437"/>
        <dbReference type="EC" id="2.7.7.18"/>
    </reaction>
</comment>
<dbReference type="Proteomes" id="UP000190911">
    <property type="component" value="Chromosome I"/>
</dbReference>
<dbReference type="SUPFAM" id="SSF52374">
    <property type="entry name" value="Nucleotidylyl transferase"/>
    <property type="match status" value="1"/>
</dbReference>
<dbReference type="Pfam" id="PF01467">
    <property type="entry name" value="CTP_transf_like"/>
    <property type="match status" value="1"/>
</dbReference>
<evidence type="ECO:0000256" key="2">
    <source>
        <dbReference type="ARBA" id="ARBA00005019"/>
    </source>
</evidence>
<gene>
    <name evidence="11" type="primary">nadD</name>
    <name evidence="13" type="ORF">SAMN05878437_0052</name>
</gene>
<sequence>MTRSMIGPAETEAATAPRIGMLGGTFDPVHLGHLRSAVELYEHLALDRLHMIPAPQPPLRGRPQVAAEARLSLLEAGIGDTPGLYADGRELKRAGPSYSADTLAELRAEYGDDARLVMALGEDAFSRLADWHDPERLFALAHIVVIARPGYPIAQTQRLGELIGQREVADASALMQTPHGGLLRVTLPSRMAISATEIRRRLQQGESVRYLLPEAVERAAVARQLYQTNDYPTDGCQAGE</sequence>
<evidence type="ECO:0000313" key="14">
    <source>
        <dbReference type="Proteomes" id="UP000190911"/>
    </source>
</evidence>
<evidence type="ECO:0000256" key="7">
    <source>
        <dbReference type="ARBA" id="ARBA00022741"/>
    </source>
</evidence>